<protein>
    <recommendedName>
        <fullName evidence="1">ER-bound oxygenase mpaB/mpaB'/Rubber oxygenase catalytic domain-containing protein</fullName>
    </recommendedName>
</protein>
<evidence type="ECO:0000259" key="1">
    <source>
        <dbReference type="Pfam" id="PF09995"/>
    </source>
</evidence>
<name>A0ABS4PKF9_9PSEU</name>
<dbReference type="Pfam" id="PF09995">
    <property type="entry name" value="MPAB_Lcp_cat"/>
    <property type="match status" value="1"/>
</dbReference>
<sequence>MDEPELFRQGGFRLAARFSGGDIRGDEQQVRRLREFAQAEDPAADAVVAMMRENPAGRELFERALKDGIDSIEEPPDELRRFFLAVEATPFWVDRASVERGARAIVRTGLLGLFPLGDMALMGGYLASRATKSLVGTGAIEHKATKRLVETATWWIEVTNPGALQSGAEGYAAALRVRIVHAHVRAAMNRRPDWDYDRWDRPVNQVQTTGTLLLFSLVFVFGTQLLGIRYTARERADILHLWRYAGWLMGVDEELLPAGERDAWRLLWLLAATEFIPDEDSKRLARALLKSHEEIGHGRGVLGKVLSHVSVRVHSSISRLVLGKANADFLELPDDRVAQGAIVAAAGAIFAAETVRRTVPGLTALQERIGLAERRAYVAHLAKLFEIDATYAQHMRSAA</sequence>
<organism evidence="2 3">
    <name type="scientific">Amycolatopsis magusensis</name>
    <dbReference type="NCBI Taxonomy" id="882444"/>
    <lineage>
        <taxon>Bacteria</taxon>
        <taxon>Bacillati</taxon>
        <taxon>Actinomycetota</taxon>
        <taxon>Actinomycetes</taxon>
        <taxon>Pseudonocardiales</taxon>
        <taxon>Pseudonocardiaceae</taxon>
        <taxon>Amycolatopsis</taxon>
    </lineage>
</organism>
<dbReference type="PANTHER" id="PTHR37539">
    <property type="entry name" value="SECRETED PROTEIN-RELATED"/>
    <property type="match status" value="1"/>
</dbReference>
<dbReference type="InterPro" id="IPR037473">
    <property type="entry name" value="Lcp-like"/>
</dbReference>
<evidence type="ECO:0000313" key="3">
    <source>
        <dbReference type="Proteomes" id="UP000741013"/>
    </source>
</evidence>
<proteinExistence type="predicted"/>
<keyword evidence="3" id="KW-1185">Reference proteome</keyword>
<gene>
    <name evidence="2" type="ORF">JOM49_001439</name>
</gene>
<dbReference type="InterPro" id="IPR018713">
    <property type="entry name" value="MPAB/Lcp_cat_dom"/>
</dbReference>
<evidence type="ECO:0000313" key="2">
    <source>
        <dbReference type="EMBL" id="MBP2179913.1"/>
    </source>
</evidence>
<reference evidence="2 3" key="1">
    <citation type="submission" date="2021-03" db="EMBL/GenBank/DDBJ databases">
        <title>Sequencing the genomes of 1000 actinobacteria strains.</title>
        <authorList>
            <person name="Klenk H.-P."/>
        </authorList>
    </citation>
    <scope>NUCLEOTIDE SEQUENCE [LARGE SCALE GENOMIC DNA]</scope>
    <source>
        <strain evidence="2 3">DSM 45510</strain>
    </source>
</reference>
<dbReference type="RefSeq" id="WP_209663562.1">
    <property type="nucleotide sequence ID" value="NZ_JAGGMS010000001.1"/>
</dbReference>
<accession>A0ABS4PKF9</accession>
<comment type="caution">
    <text evidence="2">The sequence shown here is derived from an EMBL/GenBank/DDBJ whole genome shotgun (WGS) entry which is preliminary data.</text>
</comment>
<dbReference type="EMBL" id="JAGGMS010000001">
    <property type="protein sequence ID" value="MBP2179913.1"/>
    <property type="molecule type" value="Genomic_DNA"/>
</dbReference>
<feature type="domain" description="ER-bound oxygenase mpaB/mpaB'/Rubber oxygenase catalytic" evidence="1">
    <location>
        <begin position="113"/>
        <end position="345"/>
    </location>
</feature>
<dbReference type="Proteomes" id="UP000741013">
    <property type="component" value="Unassembled WGS sequence"/>
</dbReference>
<dbReference type="PANTHER" id="PTHR37539:SF1">
    <property type="entry name" value="ER-BOUND OXYGENASE MPAB_MPAB'_RUBBER OXYGENASE CATALYTIC DOMAIN-CONTAINING PROTEIN"/>
    <property type="match status" value="1"/>
</dbReference>